<evidence type="ECO:0000256" key="1">
    <source>
        <dbReference type="ARBA" id="ARBA00022801"/>
    </source>
</evidence>
<keyword evidence="1" id="KW-0378">Hydrolase</keyword>
<dbReference type="GO" id="GO:0016020">
    <property type="term" value="C:membrane"/>
    <property type="evidence" value="ECO:0007669"/>
    <property type="project" value="TreeGrafter"/>
</dbReference>
<dbReference type="Proteomes" id="UP000316096">
    <property type="component" value="Unassembled WGS sequence"/>
</dbReference>
<dbReference type="InterPro" id="IPR050266">
    <property type="entry name" value="AB_hydrolase_sf"/>
</dbReference>
<comment type="caution">
    <text evidence="3">The sequence shown here is derived from an EMBL/GenBank/DDBJ whole genome shotgun (WGS) entry which is preliminary data.</text>
</comment>
<accession>A0A543CH94</accession>
<reference evidence="3 4" key="1">
    <citation type="submission" date="2019-06" db="EMBL/GenBank/DDBJ databases">
        <title>Sequencing the genomes of 1000 actinobacteria strains.</title>
        <authorList>
            <person name="Klenk H.-P."/>
        </authorList>
    </citation>
    <scope>NUCLEOTIDE SEQUENCE [LARGE SCALE GENOMIC DNA]</scope>
    <source>
        <strain evidence="3 4">DSM 102200</strain>
    </source>
</reference>
<dbReference type="PANTHER" id="PTHR43798">
    <property type="entry name" value="MONOACYLGLYCEROL LIPASE"/>
    <property type="match status" value="1"/>
</dbReference>
<evidence type="ECO:0000259" key="2">
    <source>
        <dbReference type="Pfam" id="PF12697"/>
    </source>
</evidence>
<organism evidence="3 4">
    <name type="scientific">Actinoallomurus bryophytorum</name>
    <dbReference type="NCBI Taxonomy" id="1490222"/>
    <lineage>
        <taxon>Bacteria</taxon>
        <taxon>Bacillati</taxon>
        <taxon>Actinomycetota</taxon>
        <taxon>Actinomycetes</taxon>
        <taxon>Streptosporangiales</taxon>
        <taxon>Thermomonosporaceae</taxon>
        <taxon>Actinoallomurus</taxon>
    </lineage>
</organism>
<dbReference type="EMBL" id="VFOZ01000001">
    <property type="protein sequence ID" value="TQL96451.1"/>
    <property type="molecule type" value="Genomic_DNA"/>
</dbReference>
<evidence type="ECO:0000313" key="3">
    <source>
        <dbReference type="EMBL" id="TQL96451.1"/>
    </source>
</evidence>
<name>A0A543CH94_9ACTN</name>
<dbReference type="InterPro" id="IPR029058">
    <property type="entry name" value="AB_hydrolase_fold"/>
</dbReference>
<keyword evidence="4" id="KW-1185">Reference proteome</keyword>
<feature type="domain" description="AB hydrolase-1" evidence="2">
    <location>
        <begin position="14"/>
        <end position="241"/>
    </location>
</feature>
<proteinExistence type="predicted"/>
<dbReference type="PANTHER" id="PTHR43798:SF31">
    <property type="entry name" value="AB HYDROLASE SUPERFAMILY PROTEIN YCLE"/>
    <property type="match status" value="1"/>
</dbReference>
<dbReference type="Pfam" id="PF12697">
    <property type="entry name" value="Abhydrolase_6"/>
    <property type="match status" value="1"/>
</dbReference>
<dbReference type="PRINTS" id="PR00412">
    <property type="entry name" value="EPOXHYDRLASE"/>
</dbReference>
<dbReference type="Gene3D" id="3.40.50.1820">
    <property type="entry name" value="alpha/beta hydrolase"/>
    <property type="match status" value="1"/>
</dbReference>
<dbReference type="GO" id="GO:0016787">
    <property type="term" value="F:hydrolase activity"/>
    <property type="evidence" value="ECO:0007669"/>
    <property type="project" value="UniProtKB-KW"/>
</dbReference>
<dbReference type="SUPFAM" id="SSF53474">
    <property type="entry name" value="alpha/beta-Hydrolases"/>
    <property type="match status" value="1"/>
</dbReference>
<dbReference type="AlphaFoldDB" id="A0A543CH94"/>
<dbReference type="OrthoDB" id="495620at2"/>
<dbReference type="PRINTS" id="PR00111">
    <property type="entry name" value="ABHYDROLASE"/>
</dbReference>
<dbReference type="InterPro" id="IPR000639">
    <property type="entry name" value="Epox_hydrolase-like"/>
</dbReference>
<evidence type="ECO:0000313" key="4">
    <source>
        <dbReference type="Proteomes" id="UP000316096"/>
    </source>
</evidence>
<gene>
    <name evidence="3" type="ORF">FB559_1980</name>
</gene>
<dbReference type="RefSeq" id="WP_141955306.1">
    <property type="nucleotide sequence ID" value="NZ_VFOZ01000001.1"/>
</dbReference>
<dbReference type="InterPro" id="IPR000073">
    <property type="entry name" value="AB_hydrolase_1"/>
</dbReference>
<sequence>MTLSHDVAGDGPALLLLHSAVCDRRMWDPQWQALIDAGYRVVRCDFQGFGESPMPGGPYNNADDVTELMGTLGIERATLIGSSYGGRIALETAARRPDMITSLVLLCAGSPDHVPSDTLRAFGAREDELLEAGDVDGAVDLNVDTFLGPEADDAVREQVRLMQRHTFDVQLAAVEEFAQVRVEVDLSRITAPCLAVSGGKDLPDFREIAIGLPERLSGARHHELPWAGHLPSLERPEVVTDLLTRFLRENVRDT</sequence>
<protein>
    <submittedName>
        <fullName evidence="3">Pimeloyl-ACP methyl ester carboxylesterase</fullName>
    </submittedName>
</protein>